<evidence type="ECO:0000313" key="6">
    <source>
        <dbReference type="Proteomes" id="UP001054857"/>
    </source>
</evidence>
<dbReference type="InterPro" id="IPR021183">
    <property type="entry name" value="NatA_aux_su"/>
</dbReference>
<dbReference type="InterPro" id="IPR011990">
    <property type="entry name" value="TPR-like_helical_dom_sf"/>
</dbReference>
<evidence type="ECO:0000256" key="1">
    <source>
        <dbReference type="ARBA" id="ARBA00022737"/>
    </source>
</evidence>
<sequence length="564" mass="61237">LTRGVPSLYVDVRPLLGDPAKSAAVQQLVESYRETLRSSGTYPPLFGSDAAPGPESPQTLVWVLFFLARFYDRLGRLEEALAHIEEALAHTPTVIELHVAKAKILKHAGDLEGAAHVAETSRRMDLQDRFLNSVAVKALLAAGHCAAAERTASLFTRDGEQGAYTLYDMQHMWYEVAAGRAHAARGSGAAGPALKKYMAVVQHFADIHEDQFDFHSYCIRKGTLRSYVSMLGMMDKLYNHDFYSKAACGAIRMYLQLHDCPPGAANGVDEEALLAGMSAEERKKYKLTKKKEEKEKARKAAEEKEREEREKREKEKAAAQKGNKKASAAASRREPDPDPEGAKLAATPDPLGEAAKLVEVLVRQAPGRLSSHTAAAEVALRRGRLVVALRAVRQAAAVAEGGAAHPEVHVLVVRLALAVQTSPPENPVVRSVVDAGLQALLGGRSAAEYDEAWRATHGSASLSHRVAAGSAMVLLSGQEGGRQQAVAHVLAHDLSSGPQDHSQCVEVHQLLRDKWADAAAAERWQQACAQAFPHSRYFGGARVMALEPAYDFDNMREAFGKLSF</sequence>
<feature type="compositionally biased region" description="Basic and acidic residues" evidence="4">
    <location>
        <begin position="290"/>
        <end position="318"/>
    </location>
</feature>
<reference evidence="5 6" key="1">
    <citation type="journal article" date="2021" name="Sci. Rep.">
        <title>Genome sequencing of the multicellular alga Astrephomene provides insights into convergent evolution of germ-soma differentiation.</title>
        <authorList>
            <person name="Yamashita S."/>
            <person name="Yamamoto K."/>
            <person name="Matsuzaki R."/>
            <person name="Suzuki S."/>
            <person name="Yamaguchi H."/>
            <person name="Hirooka S."/>
            <person name="Minakuchi Y."/>
            <person name="Miyagishima S."/>
            <person name="Kawachi M."/>
            <person name="Toyoda A."/>
            <person name="Nozaki H."/>
        </authorList>
    </citation>
    <scope>NUCLEOTIDE SEQUENCE [LARGE SCALE GENOMIC DNA]</scope>
    <source>
        <strain evidence="5 6">NIES-4017</strain>
    </source>
</reference>
<keyword evidence="6" id="KW-1185">Reference proteome</keyword>
<dbReference type="InterPro" id="IPR019734">
    <property type="entry name" value="TPR_rpt"/>
</dbReference>
<dbReference type="SMART" id="SM00028">
    <property type="entry name" value="TPR"/>
    <property type="match status" value="1"/>
</dbReference>
<dbReference type="GO" id="GO:0005737">
    <property type="term" value="C:cytoplasm"/>
    <property type="evidence" value="ECO:0007669"/>
    <property type="project" value="TreeGrafter"/>
</dbReference>
<evidence type="ECO:0000256" key="3">
    <source>
        <dbReference type="PROSITE-ProRule" id="PRU00339"/>
    </source>
</evidence>
<keyword evidence="2 3" id="KW-0802">TPR repeat</keyword>
<dbReference type="Gene3D" id="1.25.40.1040">
    <property type="match status" value="1"/>
</dbReference>
<evidence type="ECO:0000313" key="5">
    <source>
        <dbReference type="EMBL" id="GFR42330.1"/>
    </source>
</evidence>
<dbReference type="PANTHER" id="PTHR22767:SF2">
    <property type="entry name" value="N(ALPHA)-ACETYLTRANSFERASE 15_16, ISOFORM A"/>
    <property type="match status" value="1"/>
</dbReference>
<name>A0AAD3DI93_9CHLO</name>
<proteinExistence type="predicted"/>
<feature type="repeat" description="TPR" evidence="3">
    <location>
        <begin position="61"/>
        <end position="94"/>
    </location>
</feature>
<dbReference type="PANTHER" id="PTHR22767">
    <property type="entry name" value="N-TERMINAL ACETYLTRANSFERASE-RELATED"/>
    <property type="match status" value="1"/>
</dbReference>
<evidence type="ECO:0000256" key="2">
    <source>
        <dbReference type="ARBA" id="ARBA00022803"/>
    </source>
</evidence>
<dbReference type="AlphaFoldDB" id="A0AAD3DI93"/>
<accession>A0AAD3DI93</accession>
<dbReference type="Gene3D" id="1.25.40.1010">
    <property type="match status" value="1"/>
</dbReference>
<feature type="non-terminal residue" evidence="5">
    <location>
        <position position="1"/>
    </location>
</feature>
<dbReference type="PROSITE" id="PS50005">
    <property type="entry name" value="TPR"/>
    <property type="match status" value="1"/>
</dbReference>
<dbReference type="EMBL" id="BMAR01000003">
    <property type="protein sequence ID" value="GFR42330.1"/>
    <property type="molecule type" value="Genomic_DNA"/>
</dbReference>
<evidence type="ECO:0000256" key="4">
    <source>
        <dbReference type="SAM" id="MobiDB-lite"/>
    </source>
</evidence>
<feature type="region of interest" description="Disordered" evidence="4">
    <location>
        <begin position="286"/>
        <end position="349"/>
    </location>
</feature>
<dbReference type="Proteomes" id="UP001054857">
    <property type="component" value="Unassembled WGS sequence"/>
</dbReference>
<organism evidence="5 6">
    <name type="scientific">Astrephomene gubernaculifera</name>
    <dbReference type="NCBI Taxonomy" id="47775"/>
    <lineage>
        <taxon>Eukaryota</taxon>
        <taxon>Viridiplantae</taxon>
        <taxon>Chlorophyta</taxon>
        <taxon>core chlorophytes</taxon>
        <taxon>Chlorophyceae</taxon>
        <taxon>CS clade</taxon>
        <taxon>Chlamydomonadales</taxon>
        <taxon>Astrephomenaceae</taxon>
        <taxon>Astrephomene</taxon>
    </lineage>
</organism>
<gene>
    <name evidence="5" type="ORF">Agub_g3237</name>
</gene>
<dbReference type="SUPFAM" id="SSF48452">
    <property type="entry name" value="TPR-like"/>
    <property type="match status" value="1"/>
</dbReference>
<keyword evidence="1" id="KW-0677">Repeat</keyword>
<dbReference type="Pfam" id="PF12569">
    <property type="entry name" value="NatA_aux_su"/>
    <property type="match status" value="1"/>
</dbReference>
<protein>
    <submittedName>
        <fullName evidence="5">Uncharacterized protein</fullName>
    </submittedName>
</protein>
<comment type="caution">
    <text evidence="5">The sequence shown here is derived from an EMBL/GenBank/DDBJ whole genome shotgun (WGS) entry which is preliminary data.</text>
</comment>